<dbReference type="GO" id="GO:0016757">
    <property type="term" value="F:glycosyltransferase activity"/>
    <property type="evidence" value="ECO:0007669"/>
    <property type="project" value="InterPro"/>
</dbReference>
<proteinExistence type="predicted"/>
<dbReference type="RefSeq" id="WP_035126576.1">
    <property type="nucleotide sequence ID" value="NZ_JRHH01000003.1"/>
</dbReference>
<dbReference type="InterPro" id="IPR001296">
    <property type="entry name" value="Glyco_trans_1"/>
</dbReference>
<dbReference type="OrthoDB" id="6336595at2"/>
<organism evidence="2 3">
    <name type="scientific">Flavobacterium aquatile LMG 4008 = ATCC 11947</name>
    <dbReference type="NCBI Taxonomy" id="1453498"/>
    <lineage>
        <taxon>Bacteria</taxon>
        <taxon>Pseudomonadati</taxon>
        <taxon>Bacteroidota</taxon>
        <taxon>Flavobacteriia</taxon>
        <taxon>Flavobacteriales</taxon>
        <taxon>Flavobacteriaceae</taxon>
        <taxon>Flavobacterium</taxon>
    </lineage>
</organism>
<evidence type="ECO:0000259" key="1">
    <source>
        <dbReference type="Pfam" id="PF00534"/>
    </source>
</evidence>
<dbReference type="Proteomes" id="UP000029554">
    <property type="component" value="Unassembled WGS sequence"/>
</dbReference>
<evidence type="ECO:0000313" key="3">
    <source>
        <dbReference type="Proteomes" id="UP000029554"/>
    </source>
</evidence>
<protein>
    <recommendedName>
        <fullName evidence="1">Glycosyl transferase family 1 domain-containing protein</fullName>
    </recommendedName>
</protein>
<dbReference type="eggNOG" id="COG0438">
    <property type="taxonomic scope" value="Bacteria"/>
</dbReference>
<keyword evidence="3" id="KW-1185">Reference proteome</keyword>
<comment type="caution">
    <text evidence="2">The sequence shown here is derived from an EMBL/GenBank/DDBJ whole genome shotgun (WGS) entry which is preliminary data.</text>
</comment>
<reference evidence="2 3" key="1">
    <citation type="submission" date="2014-09" db="EMBL/GenBank/DDBJ databases">
        <title>Whole Genome Shotgun of Flavobacterium aquatile LMG 4008.</title>
        <authorList>
            <person name="Gale A.N."/>
            <person name="Pipes S.E."/>
            <person name="Newman J.D."/>
        </authorList>
    </citation>
    <scope>NUCLEOTIDE SEQUENCE [LARGE SCALE GENOMIC DNA]</scope>
    <source>
        <strain evidence="2 3">LMG 4008</strain>
    </source>
</reference>
<evidence type="ECO:0000313" key="2">
    <source>
        <dbReference type="EMBL" id="KGD68590.1"/>
    </source>
</evidence>
<dbReference type="SUPFAM" id="SSF53756">
    <property type="entry name" value="UDP-Glycosyltransferase/glycogen phosphorylase"/>
    <property type="match status" value="1"/>
</dbReference>
<dbReference type="STRING" id="1453498.LG45_09975"/>
<name>A0A095V187_9FLAO</name>
<accession>A0A095V187</accession>
<sequence length="348" mass="40609">MPKIIIDPTSRILYASFYIEGLYQVFGKKNVTFSTKYFSDLKRKKEEFAFEHYFAFVVINSNKMTKYIVDFCDPNDINSTAYDWCDYYAKINLELNQNVNFQEKIISIPPSFGIKIWNHPETIYNCISNLIKCKAGLIIPIKRFLRDYLEQLKRPKLAEYRATKYPKNSTEKTPYIYMIASLWQDSDSMSRTNLLRKKFIEACKSNDCEFEGGFFTSKDTLIPQGFKNILFYKSYSAKEYVAKTILSKIVFNTPSVHKCHGWKLGEFLALGKPIISTPISNKLPEELIHAKHIHIATTDDELNAGVELLLTNDNYCNYLSENVRQYYDNYASPIAVIKYIINYKFEIK</sequence>
<dbReference type="Pfam" id="PF00534">
    <property type="entry name" value="Glycos_transf_1"/>
    <property type="match status" value="1"/>
</dbReference>
<gene>
    <name evidence="2" type="ORF">LG45_09975</name>
</gene>
<feature type="domain" description="Glycosyl transferase family 1" evidence="1">
    <location>
        <begin position="228"/>
        <end position="325"/>
    </location>
</feature>
<dbReference type="AlphaFoldDB" id="A0A095V187"/>
<dbReference type="EMBL" id="JRHH01000003">
    <property type="protein sequence ID" value="KGD68590.1"/>
    <property type="molecule type" value="Genomic_DNA"/>
</dbReference>